<proteinExistence type="predicted"/>
<reference evidence="2 3" key="1">
    <citation type="journal article" date="2012" name="Genome Biol.">
        <title>Genome and low-iron response of an oceanic diatom adapted to chronic iron limitation.</title>
        <authorList>
            <person name="Lommer M."/>
            <person name="Specht M."/>
            <person name="Roy A.S."/>
            <person name="Kraemer L."/>
            <person name="Andreson R."/>
            <person name="Gutowska M.A."/>
            <person name="Wolf J."/>
            <person name="Bergner S.V."/>
            <person name="Schilhabel M.B."/>
            <person name="Klostermeier U.C."/>
            <person name="Beiko R.G."/>
            <person name="Rosenstiel P."/>
            <person name="Hippler M."/>
            <person name="Laroche J."/>
        </authorList>
    </citation>
    <scope>NUCLEOTIDE SEQUENCE [LARGE SCALE GENOMIC DNA]</scope>
    <source>
        <strain evidence="2 3">CCMP1005</strain>
    </source>
</reference>
<feature type="region of interest" description="Disordered" evidence="1">
    <location>
        <begin position="69"/>
        <end position="97"/>
    </location>
</feature>
<evidence type="ECO:0000256" key="1">
    <source>
        <dbReference type="SAM" id="MobiDB-lite"/>
    </source>
</evidence>
<dbReference type="EMBL" id="AGNL01000146">
    <property type="protein sequence ID" value="EJK77982.1"/>
    <property type="molecule type" value="Genomic_DNA"/>
</dbReference>
<feature type="non-terminal residue" evidence="2">
    <location>
        <position position="1"/>
    </location>
</feature>
<sequence>LGLHNKDQYKRSQTNYVHHHSEDRPTNRHYSDKFYRHAENICSSPVQGPAEIRLLESSVVQARGNMAVRRCSTNSSMSGKDEDKPAPRLDSAQQTTPETMLFGLLRIDLPKSVRRSDTAYRRSLL</sequence>
<feature type="compositionally biased region" description="Basic and acidic residues" evidence="1">
    <location>
        <begin position="19"/>
        <end position="31"/>
    </location>
</feature>
<dbReference type="AlphaFoldDB" id="K0TRL0"/>
<name>K0TRL0_THAOC</name>
<comment type="caution">
    <text evidence="2">The sequence shown here is derived from an EMBL/GenBank/DDBJ whole genome shotgun (WGS) entry which is preliminary data.</text>
</comment>
<organism evidence="2 3">
    <name type="scientific">Thalassiosira oceanica</name>
    <name type="common">Marine diatom</name>
    <dbReference type="NCBI Taxonomy" id="159749"/>
    <lineage>
        <taxon>Eukaryota</taxon>
        <taxon>Sar</taxon>
        <taxon>Stramenopiles</taxon>
        <taxon>Ochrophyta</taxon>
        <taxon>Bacillariophyta</taxon>
        <taxon>Coscinodiscophyceae</taxon>
        <taxon>Thalassiosirophycidae</taxon>
        <taxon>Thalassiosirales</taxon>
        <taxon>Thalassiosiraceae</taxon>
        <taxon>Thalassiosira</taxon>
    </lineage>
</organism>
<accession>K0TRL0</accession>
<gene>
    <name evidence="2" type="ORF">THAOC_00147</name>
</gene>
<protein>
    <submittedName>
        <fullName evidence="2">Uncharacterized protein</fullName>
    </submittedName>
</protein>
<dbReference type="Proteomes" id="UP000266841">
    <property type="component" value="Unassembled WGS sequence"/>
</dbReference>
<evidence type="ECO:0000313" key="2">
    <source>
        <dbReference type="EMBL" id="EJK77982.1"/>
    </source>
</evidence>
<feature type="compositionally biased region" description="Basic and acidic residues" evidence="1">
    <location>
        <begin position="1"/>
        <end position="10"/>
    </location>
</feature>
<feature type="region of interest" description="Disordered" evidence="1">
    <location>
        <begin position="1"/>
        <end position="31"/>
    </location>
</feature>
<evidence type="ECO:0000313" key="3">
    <source>
        <dbReference type="Proteomes" id="UP000266841"/>
    </source>
</evidence>
<keyword evidence="3" id="KW-1185">Reference proteome</keyword>